<comment type="caution">
    <text evidence="3">The sequence shown here is derived from an EMBL/GenBank/DDBJ whole genome shotgun (WGS) entry which is preliminary data.</text>
</comment>
<accession>A0ABP7IN81</accession>
<organism evidence="3 4">
    <name type="scientific">Nocardioides panacisoli</name>
    <dbReference type="NCBI Taxonomy" id="627624"/>
    <lineage>
        <taxon>Bacteria</taxon>
        <taxon>Bacillati</taxon>
        <taxon>Actinomycetota</taxon>
        <taxon>Actinomycetes</taxon>
        <taxon>Propionibacteriales</taxon>
        <taxon>Nocardioidaceae</taxon>
        <taxon>Nocardioides</taxon>
    </lineage>
</organism>
<evidence type="ECO:0000256" key="1">
    <source>
        <dbReference type="SAM" id="MobiDB-lite"/>
    </source>
</evidence>
<feature type="transmembrane region" description="Helical" evidence="2">
    <location>
        <begin position="84"/>
        <end position="107"/>
    </location>
</feature>
<feature type="transmembrane region" description="Helical" evidence="2">
    <location>
        <begin position="127"/>
        <end position="152"/>
    </location>
</feature>
<evidence type="ECO:0000313" key="4">
    <source>
        <dbReference type="Proteomes" id="UP001501821"/>
    </source>
</evidence>
<keyword evidence="2" id="KW-0812">Transmembrane</keyword>
<keyword evidence="2" id="KW-0472">Membrane</keyword>
<feature type="transmembrane region" description="Helical" evidence="2">
    <location>
        <begin position="59"/>
        <end position="77"/>
    </location>
</feature>
<dbReference type="RefSeq" id="WP_344775883.1">
    <property type="nucleotide sequence ID" value="NZ_BAABAH010000008.1"/>
</dbReference>
<evidence type="ECO:0000313" key="3">
    <source>
        <dbReference type="EMBL" id="GAA3822476.1"/>
    </source>
</evidence>
<dbReference type="EMBL" id="BAABAH010000008">
    <property type="protein sequence ID" value="GAA3822476.1"/>
    <property type="molecule type" value="Genomic_DNA"/>
</dbReference>
<name>A0ABP7IN81_9ACTN</name>
<reference evidence="4" key="1">
    <citation type="journal article" date="2019" name="Int. J. Syst. Evol. Microbiol.">
        <title>The Global Catalogue of Microorganisms (GCM) 10K type strain sequencing project: providing services to taxonomists for standard genome sequencing and annotation.</title>
        <authorList>
            <consortium name="The Broad Institute Genomics Platform"/>
            <consortium name="The Broad Institute Genome Sequencing Center for Infectious Disease"/>
            <person name="Wu L."/>
            <person name="Ma J."/>
        </authorList>
    </citation>
    <scope>NUCLEOTIDE SEQUENCE [LARGE SCALE GENOMIC DNA]</scope>
    <source>
        <strain evidence="4">JCM 16953</strain>
    </source>
</reference>
<evidence type="ECO:0000256" key="2">
    <source>
        <dbReference type="SAM" id="Phobius"/>
    </source>
</evidence>
<dbReference type="InterPro" id="IPR019051">
    <property type="entry name" value="Trp_biosyn_TM_oprn/chp"/>
</dbReference>
<dbReference type="Proteomes" id="UP001501821">
    <property type="component" value="Unassembled WGS sequence"/>
</dbReference>
<sequence length="199" mass="20541">MADARARRTFVPTVLAGLAGAGLVALAGNKAWVSPSGDSANSAVTQLIEAAAGKSGSSASTAIALVLLASWGVVLVTRGRFRRVVAWFGAAVAIVLFVVVVAGWSVARQQLLDQYAPYSDTHPDTSWTVWAYLAALGAAVALAAGVLALRYVGGWPEMGSRYDAPTASAEDPSAPGQPVEEQSSIDIWKSLDEGEDPTA</sequence>
<keyword evidence="4" id="KW-1185">Reference proteome</keyword>
<proteinExistence type="predicted"/>
<dbReference type="Pfam" id="PF09534">
    <property type="entry name" value="Trp_oprn_chp"/>
    <property type="match status" value="1"/>
</dbReference>
<gene>
    <name evidence="3" type="ORF">GCM10022242_25050</name>
</gene>
<feature type="region of interest" description="Disordered" evidence="1">
    <location>
        <begin position="162"/>
        <end position="199"/>
    </location>
</feature>
<protein>
    <submittedName>
        <fullName evidence="3">TIGR02234 family membrane protein</fullName>
    </submittedName>
</protein>
<keyword evidence="2" id="KW-1133">Transmembrane helix</keyword>